<evidence type="ECO:0000256" key="8">
    <source>
        <dbReference type="ARBA" id="ARBA00022679"/>
    </source>
</evidence>
<dbReference type="HOGENOM" id="CLU_002982_0_0_9"/>
<sequence>MVLTLDKVIQGIEPLKDEWRKKARSHIDNLTMPRGSLGEVLVIAERLAAIKETLKPSVNRKAIVTMAGDHGVVEEGVSAYPQEVTPQMVANFVAGGAAINVLASVAGARVIVVDMGVAQDLGELVQQGEILSYKVDYGTKNMCKGPAMTREQAVQSLEAGIRIAGHLVEEGVDLLGTGDMGIGNTTPSSAILAALSGLSVAEITGRGTGVDDVGLSKKIQAIKKALEINKPDPNDAVDVLAKVGGFEIGGIAGLILGAAYCRVPVVVDGLISTAGALLAHALAPASADYMFAGHVSREPGHRHMLRRLGLRPLLDLDLRLGEGTGAALAMPIIEGAAQVIGKMATFEQASVSRSVEERQSEQDLIGEGTKAVSIP</sequence>
<dbReference type="UniPathway" id="UPA00061">
    <property type="reaction ID" value="UER00516"/>
</dbReference>
<accession>D7CJF8</accession>
<dbReference type="eggNOG" id="COG2038">
    <property type="taxonomic scope" value="Bacteria"/>
</dbReference>
<dbReference type="PANTHER" id="PTHR43463">
    <property type="entry name" value="NICOTINATE-NUCLEOTIDE--DIMETHYLBENZIMIDAZOLE PHOSPHORIBOSYLTRANSFERASE"/>
    <property type="match status" value="1"/>
</dbReference>
<organism evidence="12 13">
    <name type="scientific">Syntrophothermus lipocalidus (strain DSM 12680 / TGB-C1)</name>
    <dbReference type="NCBI Taxonomy" id="643648"/>
    <lineage>
        <taxon>Bacteria</taxon>
        <taxon>Bacillati</taxon>
        <taxon>Bacillota</taxon>
        <taxon>Clostridia</taxon>
        <taxon>Eubacteriales</taxon>
        <taxon>Syntrophomonadaceae</taxon>
        <taxon>Syntrophothermus</taxon>
    </lineage>
</organism>
<dbReference type="STRING" id="643648.Slip_0260"/>
<dbReference type="Pfam" id="PF02277">
    <property type="entry name" value="DBI_PRT"/>
    <property type="match status" value="1"/>
</dbReference>
<evidence type="ECO:0000256" key="6">
    <source>
        <dbReference type="ARBA" id="ARBA00022573"/>
    </source>
</evidence>
<comment type="function">
    <text evidence="1 11">Catalyzes the synthesis of alpha-ribazole-5'-phosphate from nicotinate mononucleotide (NAMN) and 5,6-dimethylbenzimidazole (DMB).</text>
</comment>
<keyword evidence="8 11" id="KW-0808">Transferase</keyword>
<dbReference type="NCBIfam" id="NF000996">
    <property type="entry name" value="PRK00105.1"/>
    <property type="match status" value="1"/>
</dbReference>
<evidence type="ECO:0000256" key="1">
    <source>
        <dbReference type="ARBA" id="ARBA00002197"/>
    </source>
</evidence>
<dbReference type="InterPro" id="IPR023195">
    <property type="entry name" value="Nict_dMeBzImd_PRibTrfase_N"/>
</dbReference>
<evidence type="ECO:0000256" key="5">
    <source>
        <dbReference type="ARBA" id="ARBA00015486"/>
    </source>
</evidence>
<dbReference type="OrthoDB" id="9781491at2"/>
<evidence type="ECO:0000256" key="11">
    <source>
        <dbReference type="HAMAP-Rule" id="MF_00230"/>
    </source>
</evidence>
<evidence type="ECO:0000256" key="3">
    <source>
        <dbReference type="ARBA" id="ARBA00007110"/>
    </source>
</evidence>
<keyword evidence="13" id="KW-1185">Reference proteome</keyword>
<proteinExistence type="inferred from homology"/>
<dbReference type="PANTHER" id="PTHR43463:SF1">
    <property type="entry name" value="NICOTINATE-NUCLEOTIDE--DIMETHYLBENZIMIDAZOLE PHOSPHORIBOSYLTRANSFERASE"/>
    <property type="match status" value="1"/>
</dbReference>
<evidence type="ECO:0000313" key="12">
    <source>
        <dbReference type="EMBL" id="ADI01047.1"/>
    </source>
</evidence>
<dbReference type="InterPro" id="IPR036087">
    <property type="entry name" value="Nict_dMeBzImd_PRibTrfase_sf"/>
</dbReference>
<dbReference type="AlphaFoldDB" id="D7CJF8"/>
<evidence type="ECO:0000256" key="9">
    <source>
        <dbReference type="ARBA" id="ARBA00030686"/>
    </source>
</evidence>
<dbReference type="CDD" id="cd02439">
    <property type="entry name" value="DMB-PRT_CobT"/>
    <property type="match status" value="1"/>
</dbReference>
<dbReference type="InterPro" id="IPR017846">
    <property type="entry name" value="Nict_dMeBzImd_PRibTrfase_bact"/>
</dbReference>
<comment type="pathway">
    <text evidence="2 11">Nucleoside biosynthesis; alpha-ribazole biosynthesis; alpha-ribazole from 5,6-dimethylbenzimidazole: step 1/2.</text>
</comment>
<dbReference type="Proteomes" id="UP000000378">
    <property type="component" value="Chromosome"/>
</dbReference>
<dbReference type="InterPro" id="IPR003200">
    <property type="entry name" value="Nict_dMeBzImd_PRibTrfase"/>
</dbReference>
<keyword evidence="6 11" id="KW-0169">Cobalamin biosynthesis</keyword>
<dbReference type="EC" id="2.4.2.21" evidence="4 11"/>
<evidence type="ECO:0000256" key="2">
    <source>
        <dbReference type="ARBA" id="ARBA00005049"/>
    </source>
</evidence>
<dbReference type="Gene3D" id="1.10.1610.10">
    <property type="match status" value="1"/>
</dbReference>
<dbReference type="GO" id="GO:0009236">
    <property type="term" value="P:cobalamin biosynthetic process"/>
    <property type="evidence" value="ECO:0007669"/>
    <property type="project" value="UniProtKB-UniRule"/>
</dbReference>
<feature type="active site" description="Proton acceptor" evidence="11">
    <location>
        <position position="322"/>
    </location>
</feature>
<evidence type="ECO:0000256" key="7">
    <source>
        <dbReference type="ARBA" id="ARBA00022676"/>
    </source>
</evidence>
<dbReference type="Gene3D" id="3.40.50.10210">
    <property type="match status" value="1"/>
</dbReference>
<dbReference type="RefSeq" id="WP_013174449.1">
    <property type="nucleotide sequence ID" value="NC_014220.1"/>
</dbReference>
<evidence type="ECO:0000313" key="13">
    <source>
        <dbReference type="Proteomes" id="UP000000378"/>
    </source>
</evidence>
<dbReference type="EMBL" id="CP002048">
    <property type="protein sequence ID" value="ADI01047.1"/>
    <property type="molecule type" value="Genomic_DNA"/>
</dbReference>
<evidence type="ECO:0000256" key="10">
    <source>
        <dbReference type="ARBA" id="ARBA00047340"/>
    </source>
</evidence>
<dbReference type="NCBIfam" id="TIGR03160">
    <property type="entry name" value="cobT_DBIPRT"/>
    <property type="match status" value="1"/>
</dbReference>
<dbReference type="SUPFAM" id="SSF52733">
    <property type="entry name" value="Nicotinate mononucleotide:5,6-dimethylbenzimidazole phosphoribosyltransferase (CobT)"/>
    <property type="match status" value="1"/>
</dbReference>
<protein>
    <recommendedName>
        <fullName evidence="5 11">Nicotinate-nucleotide--dimethylbenzimidazole phosphoribosyltransferase</fullName>
        <shortName evidence="11">NN:DBI PRT</shortName>
        <ecNumber evidence="4 11">2.4.2.21</ecNumber>
    </recommendedName>
    <alternativeName>
        <fullName evidence="9 11">N(1)-alpha-phosphoribosyltransferase</fullName>
    </alternativeName>
</protein>
<evidence type="ECO:0000256" key="4">
    <source>
        <dbReference type="ARBA" id="ARBA00011991"/>
    </source>
</evidence>
<comment type="catalytic activity">
    <reaction evidence="10 11">
        <text>5,6-dimethylbenzimidazole + nicotinate beta-D-ribonucleotide = alpha-ribazole 5'-phosphate + nicotinate + H(+)</text>
        <dbReference type="Rhea" id="RHEA:11196"/>
        <dbReference type="ChEBI" id="CHEBI:15378"/>
        <dbReference type="ChEBI" id="CHEBI:15890"/>
        <dbReference type="ChEBI" id="CHEBI:32544"/>
        <dbReference type="ChEBI" id="CHEBI:57502"/>
        <dbReference type="ChEBI" id="CHEBI:57918"/>
        <dbReference type="EC" id="2.4.2.21"/>
    </reaction>
</comment>
<dbReference type="GO" id="GO:0008939">
    <property type="term" value="F:nicotinate-nucleotide-dimethylbenzimidazole phosphoribosyltransferase activity"/>
    <property type="evidence" value="ECO:0007669"/>
    <property type="project" value="UniProtKB-UniRule"/>
</dbReference>
<keyword evidence="7 11" id="KW-0328">Glycosyltransferase</keyword>
<reference evidence="13" key="1">
    <citation type="journal article" date="2010" name="Stand. Genomic Sci.">
        <title>Complete genome sequence of Syntrophothermus lipocalidus type strain (TGB-C1T).</title>
        <authorList>
            <consortium name="US DOE Joint Genome Institute (JGI-PGF)"/>
            <person name="Djao O."/>
            <person name="Zhang X."/>
            <person name="Lucas S."/>
            <person name="Lapidus A."/>
            <person name="Glavina Del Rio T."/>
            <person name="Nolan M."/>
            <person name="Tice H."/>
            <person name="Cheng J."/>
            <person name="Han C."/>
            <person name="Tapia R."/>
            <person name="Goodwin L."/>
            <person name="Pitluck S."/>
            <person name="Liolios K."/>
            <person name="Ivanova N."/>
            <person name="Mavromatis K."/>
            <person name="Mikhailova N."/>
            <person name="Ovchinnikova G."/>
            <person name="Pati A."/>
            <person name="Brambilla E."/>
            <person name="Chen A."/>
            <person name="Palaniappan K."/>
            <person name="Land M."/>
            <person name="Hauser L."/>
            <person name="Chang Y."/>
            <person name="Jeffries C."/>
            <person name="Rohde M."/>
            <person name="Sikorski J."/>
            <person name="Spring S."/>
            <person name="Goker M."/>
            <person name="Detter J."/>
            <person name="Woyke T."/>
            <person name="Bristow J."/>
            <person name="Eisen J."/>
            <person name="Markowitz V."/>
            <person name="Hugenholtz P."/>
            <person name="Kyrpides N."/>
            <person name="Klenk H."/>
        </authorList>
    </citation>
    <scope>NUCLEOTIDE SEQUENCE [LARGE SCALE GENOMIC DNA]</scope>
    <source>
        <strain evidence="13">DSM 12680 / TGB-C1</strain>
    </source>
</reference>
<gene>
    <name evidence="11" type="primary">cobT</name>
    <name evidence="12" type="ordered locus">Slip_0260</name>
</gene>
<dbReference type="HAMAP" id="MF_00230">
    <property type="entry name" value="CobT"/>
    <property type="match status" value="1"/>
</dbReference>
<dbReference type="FunFam" id="3.40.50.10210:FF:000001">
    <property type="entry name" value="Nicotinate-nucleotide--dimethylbenzimidazole phosphoribosyltransferase"/>
    <property type="match status" value="1"/>
</dbReference>
<dbReference type="KEGG" id="slp:Slip_0260"/>
<name>D7CJF8_SYNLT</name>
<reference evidence="12 13" key="2">
    <citation type="journal article" date="2010" name="Stand. Genomic Sci.">
        <title>Complete genome sequence of Syntrophothermus lipocalidus type strain (TGB-C1).</title>
        <authorList>
            <person name="Djao O.D."/>
            <person name="Zhang X."/>
            <person name="Lucas S."/>
            <person name="Lapidus A."/>
            <person name="Del Rio T.G."/>
            <person name="Nolan M."/>
            <person name="Tice H."/>
            <person name="Cheng J.F."/>
            <person name="Han C."/>
            <person name="Tapia R."/>
            <person name="Goodwin L."/>
            <person name="Pitluck S."/>
            <person name="Liolios K."/>
            <person name="Ivanova N."/>
            <person name="Mavromatis K."/>
            <person name="Mikhailova N."/>
            <person name="Ovchinnikova G."/>
            <person name="Pati A."/>
            <person name="Brambilla E."/>
            <person name="Chen A."/>
            <person name="Palaniappan K."/>
            <person name="Land M."/>
            <person name="Hauser L."/>
            <person name="Chang Y.J."/>
            <person name="Jeffries C.D."/>
            <person name="Rohde M."/>
            <person name="Sikorski J."/>
            <person name="Spring S."/>
            <person name="Goker M."/>
            <person name="Detter J.C."/>
            <person name="Woyke T."/>
            <person name="Bristow J."/>
            <person name="Eisen J.A."/>
            <person name="Markowitz V."/>
            <person name="Hugenholtz P."/>
            <person name="Kyrpides N.C."/>
            <person name="Klenk H.P."/>
        </authorList>
    </citation>
    <scope>NUCLEOTIDE SEQUENCE [LARGE SCALE GENOMIC DNA]</scope>
    <source>
        <strain evidence="13">DSM 12680 / TGB-C1</strain>
    </source>
</reference>
<comment type="similarity">
    <text evidence="3 11">Belongs to the CobT family.</text>
</comment>